<protein>
    <recommendedName>
        <fullName evidence="3">RING-type E3 ubiquitin transferase</fullName>
        <ecNumber evidence="3">2.3.2.27</ecNumber>
    </recommendedName>
</protein>
<dbReference type="Gene3D" id="3.30.40.10">
    <property type="entry name" value="Zinc/RING finger domain, C3HC4 (zinc finger)"/>
    <property type="match status" value="1"/>
</dbReference>
<dbReference type="AlphaFoldDB" id="S8CPW2"/>
<keyword evidence="7 11" id="KW-0863">Zinc-finger</keyword>
<comment type="subcellular location">
    <subcellularLocation>
        <location evidence="2">Nucleus</location>
    </subcellularLocation>
</comment>
<gene>
    <name evidence="14" type="ORF">M569_07936</name>
</gene>
<keyword evidence="4" id="KW-0808">Transferase</keyword>
<dbReference type="PANTHER" id="PTHR23328:SF0">
    <property type="entry name" value="RING-TYPE DOMAIN-CONTAINING PROTEIN"/>
    <property type="match status" value="1"/>
</dbReference>
<dbReference type="GO" id="GO:0061630">
    <property type="term" value="F:ubiquitin protein ligase activity"/>
    <property type="evidence" value="ECO:0007669"/>
    <property type="project" value="UniProtKB-EC"/>
</dbReference>
<feature type="domain" description="RING-type" evidence="13">
    <location>
        <begin position="1"/>
        <end position="38"/>
    </location>
</feature>
<evidence type="ECO:0000256" key="4">
    <source>
        <dbReference type="ARBA" id="ARBA00022679"/>
    </source>
</evidence>
<dbReference type="InterPro" id="IPR001841">
    <property type="entry name" value="Znf_RING"/>
</dbReference>
<keyword evidence="8" id="KW-0833">Ubl conjugation pathway</keyword>
<evidence type="ECO:0000256" key="9">
    <source>
        <dbReference type="ARBA" id="ARBA00022833"/>
    </source>
</evidence>
<feature type="compositionally biased region" description="Basic and acidic residues" evidence="12">
    <location>
        <begin position="83"/>
        <end position="93"/>
    </location>
</feature>
<dbReference type="Pfam" id="PF00097">
    <property type="entry name" value="zf-C3HC4"/>
    <property type="match status" value="1"/>
</dbReference>
<accession>S8CPW2</accession>
<dbReference type="GO" id="GO:0035861">
    <property type="term" value="C:site of double-strand break"/>
    <property type="evidence" value="ECO:0007669"/>
    <property type="project" value="TreeGrafter"/>
</dbReference>
<proteinExistence type="predicted"/>
<dbReference type="GO" id="GO:0006302">
    <property type="term" value="P:double-strand break repair"/>
    <property type="evidence" value="ECO:0007669"/>
    <property type="project" value="TreeGrafter"/>
</dbReference>
<evidence type="ECO:0000256" key="10">
    <source>
        <dbReference type="ARBA" id="ARBA00023242"/>
    </source>
</evidence>
<dbReference type="OrthoDB" id="6105938at2759"/>
<dbReference type="EC" id="2.3.2.27" evidence="3"/>
<evidence type="ECO:0000259" key="13">
    <source>
        <dbReference type="PROSITE" id="PS50089"/>
    </source>
</evidence>
<dbReference type="InterPro" id="IPR013083">
    <property type="entry name" value="Znf_RING/FYVE/PHD"/>
</dbReference>
<dbReference type="GO" id="GO:0031491">
    <property type="term" value="F:nucleosome binding"/>
    <property type="evidence" value="ECO:0007669"/>
    <property type="project" value="TreeGrafter"/>
</dbReference>
<dbReference type="InterPro" id="IPR051657">
    <property type="entry name" value="RNF168/RNF169_E3_ubiq-ligase"/>
</dbReference>
<keyword evidence="6" id="KW-0227">DNA damage</keyword>
<comment type="catalytic activity">
    <reaction evidence="1">
        <text>S-ubiquitinyl-[E2 ubiquitin-conjugating enzyme]-L-cysteine + [acceptor protein]-L-lysine = [E2 ubiquitin-conjugating enzyme]-L-cysteine + N(6)-ubiquitinyl-[acceptor protein]-L-lysine.</text>
        <dbReference type="EC" id="2.3.2.27"/>
    </reaction>
</comment>
<dbReference type="PANTHER" id="PTHR23328">
    <property type="entry name" value="RING-TYPE DOMAIN-CONTAINING PROTEIN"/>
    <property type="match status" value="1"/>
</dbReference>
<evidence type="ECO:0000256" key="7">
    <source>
        <dbReference type="ARBA" id="ARBA00022771"/>
    </source>
</evidence>
<dbReference type="Proteomes" id="UP000015453">
    <property type="component" value="Unassembled WGS sequence"/>
</dbReference>
<dbReference type="InterPro" id="IPR017907">
    <property type="entry name" value="Znf_RING_CS"/>
</dbReference>
<sequence>ICLEICYEPSTTPCGHSFCKQCLRSAADKCGKRCPKCRQLIANGCPTVNTVLWNTIQLLFPSEVEGRKKEASSSSSSSSLDDDASRHQQRPSDSESFVGPERQSRRRRRRIRISSSSSSVVRTPTPDQDAALALRLQREEFFEAFMETTNGANHLRAAASPAVARANLRGMASRAANTRLR</sequence>
<keyword evidence="10" id="KW-0539">Nucleus</keyword>
<keyword evidence="9" id="KW-0862">Zinc</keyword>
<evidence type="ECO:0000313" key="15">
    <source>
        <dbReference type="Proteomes" id="UP000015453"/>
    </source>
</evidence>
<organism evidence="14 15">
    <name type="scientific">Genlisea aurea</name>
    <dbReference type="NCBI Taxonomy" id="192259"/>
    <lineage>
        <taxon>Eukaryota</taxon>
        <taxon>Viridiplantae</taxon>
        <taxon>Streptophyta</taxon>
        <taxon>Embryophyta</taxon>
        <taxon>Tracheophyta</taxon>
        <taxon>Spermatophyta</taxon>
        <taxon>Magnoliopsida</taxon>
        <taxon>eudicotyledons</taxon>
        <taxon>Gunneridae</taxon>
        <taxon>Pentapetalae</taxon>
        <taxon>asterids</taxon>
        <taxon>lamiids</taxon>
        <taxon>Lamiales</taxon>
        <taxon>Lentibulariaceae</taxon>
        <taxon>Genlisea</taxon>
    </lineage>
</organism>
<dbReference type="InterPro" id="IPR018957">
    <property type="entry name" value="Znf_C3HC4_RING-type"/>
</dbReference>
<evidence type="ECO:0000256" key="12">
    <source>
        <dbReference type="SAM" id="MobiDB-lite"/>
    </source>
</evidence>
<feature type="non-terminal residue" evidence="14">
    <location>
        <position position="181"/>
    </location>
</feature>
<dbReference type="EMBL" id="AUSU01003448">
    <property type="protein sequence ID" value="EPS66841.1"/>
    <property type="molecule type" value="Genomic_DNA"/>
</dbReference>
<dbReference type="SMART" id="SM00184">
    <property type="entry name" value="RING"/>
    <property type="match status" value="1"/>
</dbReference>
<evidence type="ECO:0000256" key="11">
    <source>
        <dbReference type="PROSITE-ProRule" id="PRU00175"/>
    </source>
</evidence>
<comment type="caution">
    <text evidence="14">The sequence shown here is derived from an EMBL/GenBank/DDBJ whole genome shotgun (WGS) entry which is preliminary data.</text>
</comment>
<evidence type="ECO:0000256" key="3">
    <source>
        <dbReference type="ARBA" id="ARBA00012483"/>
    </source>
</evidence>
<keyword evidence="5" id="KW-0479">Metal-binding</keyword>
<reference evidence="14 15" key="1">
    <citation type="journal article" date="2013" name="BMC Genomics">
        <title>The miniature genome of a carnivorous plant Genlisea aurea contains a low number of genes and short non-coding sequences.</title>
        <authorList>
            <person name="Leushkin E.V."/>
            <person name="Sutormin R.A."/>
            <person name="Nabieva E.R."/>
            <person name="Penin A.A."/>
            <person name="Kondrashov A.S."/>
            <person name="Logacheva M.D."/>
        </authorList>
    </citation>
    <scope>NUCLEOTIDE SEQUENCE [LARGE SCALE GENOMIC DNA]</scope>
</reference>
<evidence type="ECO:0000313" key="14">
    <source>
        <dbReference type="EMBL" id="EPS66841.1"/>
    </source>
</evidence>
<feature type="compositionally biased region" description="Low complexity" evidence="12">
    <location>
        <begin position="113"/>
        <end position="122"/>
    </location>
</feature>
<dbReference type="GO" id="GO:0008270">
    <property type="term" value="F:zinc ion binding"/>
    <property type="evidence" value="ECO:0007669"/>
    <property type="project" value="UniProtKB-KW"/>
</dbReference>
<keyword evidence="15" id="KW-1185">Reference proteome</keyword>
<dbReference type="PROSITE" id="PS50089">
    <property type="entry name" value="ZF_RING_2"/>
    <property type="match status" value="1"/>
</dbReference>
<evidence type="ECO:0000256" key="5">
    <source>
        <dbReference type="ARBA" id="ARBA00022723"/>
    </source>
</evidence>
<dbReference type="GO" id="GO:0005634">
    <property type="term" value="C:nucleus"/>
    <property type="evidence" value="ECO:0007669"/>
    <property type="project" value="UniProtKB-SubCell"/>
</dbReference>
<evidence type="ECO:0000256" key="6">
    <source>
        <dbReference type="ARBA" id="ARBA00022763"/>
    </source>
</evidence>
<dbReference type="PROSITE" id="PS00518">
    <property type="entry name" value="ZF_RING_1"/>
    <property type="match status" value="1"/>
</dbReference>
<name>S8CPW2_9LAMI</name>
<feature type="region of interest" description="Disordered" evidence="12">
    <location>
        <begin position="67"/>
        <end position="126"/>
    </location>
</feature>
<dbReference type="SUPFAM" id="SSF57850">
    <property type="entry name" value="RING/U-box"/>
    <property type="match status" value="1"/>
</dbReference>
<evidence type="ECO:0000256" key="1">
    <source>
        <dbReference type="ARBA" id="ARBA00000900"/>
    </source>
</evidence>
<evidence type="ECO:0000256" key="8">
    <source>
        <dbReference type="ARBA" id="ARBA00022786"/>
    </source>
</evidence>
<feature type="non-terminal residue" evidence="14">
    <location>
        <position position="1"/>
    </location>
</feature>
<evidence type="ECO:0000256" key="2">
    <source>
        <dbReference type="ARBA" id="ARBA00004123"/>
    </source>
</evidence>